<reference evidence="2" key="1">
    <citation type="submission" date="2017-09" db="EMBL/GenBank/DDBJ databases">
        <title>Depth-based differentiation of microbial function through sediment-hosted aquifers and enrichment of novel symbionts in the deep terrestrial subsurface.</title>
        <authorList>
            <person name="Probst A.J."/>
            <person name="Ladd B."/>
            <person name="Jarett J.K."/>
            <person name="Geller-Mcgrath D.E."/>
            <person name="Sieber C.M.K."/>
            <person name="Emerson J.B."/>
            <person name="Anantharaman K."/>
            <person name="Thomas B.C."/>
            <person name="Malmstrom R."/>
            <person name="Stieglmeier M."/>
            <person name="Klingl A."/>
            <person name="Woyke T."/>
            <person name="Ryan C.M."/>
            <person name="Banfield J.F."/>
        </authorList>
    </citation>
    <scope>NUCLEOTIDE SEQUENCE [LARGE SCALE GENOMIC DNA]</scope>
</reference>
<comment type="caution">
    <text evidence="1">The sequence shown here is derived from an EMBL/GenBank/DDBJ whole genome shotgun (WGS) entry which is preliminary data.</text>
</comment>
<organism evidence="1 2">
    <name type="scientific">Candidatus Magasanikbacteria bacterium CG10_big_fil_rev_8_21_14_0_10_42_10</name>
    <dbReference type="NCBI Taxonomy" id="1974649"/>
    <lineage>
        <taxon>Bacteria</taxon>
        <taxon>Candidatus Magasanikiibacteriota</taxon>
    </lineage>
</organism>
<protein>
    <submittedName>
        <fullName evidence="1">Uncharacterized protein</fullName>
    </submittedName>
</protein>
<accession>A0A2H0TWY2</accession>
<dbReference type="Proteomes" id="UP000231530">
    <property type="component" value="Unassembled WGS sequence"/>
</dbReference>
<name>A0A2H0TWY2_9BACT</name>
<sequence length="115" mass="12297">MPRPSVVFTVELDCAVQFAPSLTIKFPDVSDNPAISASPALYACTFVPITNPKLERADDVLVSSDKLFAASKSPPPGILAHSIPVFVAFKNCPLVPRFKSAKESVELAKRISPTA</sequence>
<proteinExistence type="predicted"/>
<gene>
    <name evidence="1" type="ORF">COU32_04175</name>
</gene>
<dbReference type="EMBL" id="PFBY01000044">
    <property type="protein sequence ID" value="PIR76036.1"/>
    <property type="molecule type" value="Genomic_DNA"/>
</dbReference>
<evidence type="ECO:0000313" key="2">
    <source>
        <dbReference type="Proteomes" id="UP000231530"/>
    </source>
</evidence>
<evidence type="ECO:0000313" key="1">
    <source>
        <dbReference type="EMBL" id="PIR76036.1"/>
    </source>
</evidence>
<dbReference type="AlphaFoldDB" id="A0A2H0TWY2"/>